<dbReference type="STRING" id="308745.A0A0F8UVU9"/>
<evidence type="ECO:0000313" key="7">
    <source>
        <dbReference type="Proteomes" id="UP000034291"/>
    </source>
</evidence>
<reference evidence="6 7" key="1">
    <citation type="submission" date="2015-02" db="EMBL/GenBank/DDBJ databases">
        <title>Draft Genome Sequences of Two Closely-Related Aflatoxigenic Aspergillus Species Obtained from the Cote d'Ivoire.</title>
        <authorList>
            <person name="Moore G.G."/>
            <person name="Beltz S.B."/>
            <person name="Mack B.M."/>
        </authorList>
    </citation>
    <scope>NUCLEOTIDE SEQUENCE [LARGE SCALE GENOMIC DNA]</scope>
    <source>
        <strain evidence="6 7">SRRC1468</strain>
    </source>
</reference>
<evidence type="ECO:0000256" key="1">
    <source>
        <dbReference type="ARBA" id="ARBA00008060"/>
    </source>
</evidence>
<dbReference type="GO" id="GO:0010772">
    <property type="term" value="P:meiotic DNA recombinase assembly involved in reciprocal meiotic recombination"/>
    <property type="evidence" value="ECO:0007669"/>
    <property type="project" value="TreeGrafter"/>
</dbReference>
<feature type="compositionally biased region" description="Basic and acidic residues" evidence="5">
    <location>
        <begin position="22"/>
        <end position="37"/>
    </location>
</feature>
<keyword evidence="4" id="KW-0175">Coiled coil</keyword>
<dbReference type="OrthoDB" id="255837at2759"/>
<evidence type="ECO:0000256" key="4">
    <source>
        <dbReference type="SAM" id="Coils"/>
    </source>
</evidence>
<keyword evidence="3" id="KW-0234">DNA repair</keyword>
<evidence type="ECO:0000256" key="5">
    <source>
        <dbReference type="SAM" id="MobiDB-lite"/>
    </source>
</evidence>
<proteinExistence type="inferred from homology"/>
<dbReference type="GO" id="GO:0000709">
    <property type="term" value="P:meiotic joint molecule formation"/>
    <property type="evidence" value="ECO:0007669"/>
    <property type="project" value="TreeGrafter"/>
</dbReference>
<evidence type="ECO:0008006" key="8">
    <source>
        <dbReference type="Google" id="ProtNLM"/>
    </source>
</evidence>
<evidence type="ECO:0000256" key="3">
    <source>
        <dbReference type="ARBA" id="ARBA00023204"/>
    </source>
</evidence>
<comment type="similarity">
    <text evidence="1">Belongs to the SWI5/SAE3 family.</text>
</comment>
<keyword evidence="7" id="KW-1185">Reference proteome</keyword>
<sequence>MTPSPTTLQTPDTIQNQNQDQDQDHDQDHDQDKKDTSPRPLPPPDQESQRMKKIAALHKSIALLESQTADMERQIANIKAKLENDASETVTRHIRLLHQYNEIKDIGQGLMGLMAEARGVRQAEIQQEFGVGCRD</sequence>
<dbReference type="GO" id="GO:0034974">
    <property type="term" value="C:Swi5-Swi2 complex"/>
    <property type="evidence" value="ECO:0007669"/>
    <property type="project" value="TreeGrafter"/>
</dbReference>
<protein>
    <recommendedName>
        <fullName evidence="8">Swi5-domain-containing protein</fullName>
    </recommendedName>
</protein>
<organism evidence="6 7">
    <name type="scientific">Aspergillus rambellii</name>
    <dbReference type="NCBI Taxonomy" id="308745"/>
    <lineage>
        <taxon>Eukaryota</taxon>
        <taxon>Fungi</taxon>
        <taxon>Dikarya</taxon>
        <taxon>Ascomycota</taxon>
        <taxon>Pezizomycotina</taxon>
        <taxon>Eurotiomycetes</taxon>
        <taxon>Eurotiomycetidae</taxon>
        <taxon>Eurotiales</taxon>
        <taxon>Aspergillaceae</taxon>
        <taxon>Aspergillus</taxon>
        <taxon>Aspergillus subgen. Nidulantes</taxon>
    </lineage>
</organism>
<keyword evidence="2" id="KW-0227">DNA damage</keyword>
<feature type="coiled-coil region" evidence="4">
    <location>
        <begin position="61"/>
        <end position="88"/>
    </location>
</feature>
<dbReference type="GO" id="GO:0032798">
    <property type="term" value="C:Swi5-Sfr1 complex"/>
    <property type="evidence" value="ECO:0007669"/>
    <property type="project" value="TreeGrafter"/>
</dbReference>
<evidence type="ECO:0000256" key="2">
    <source>
        <dbReference type="ARBA" id="ARBA00022763"/>
    </source>
</evidence>
<dbReference type="FunFam" id="1.20.5.170:FF:000056">
    <property type="entry name" value="DNA repair protein SWI5 homolog"/>
    <property type="match status" value="1"/>
</dbReference>
<dbReference type="Gene3D" id="1.20.5.170">
    <property type="match status" value="1"/>
</dbReference>
<dbReference type="AlphaFoldDB" id="A0A0F8UVU9"/>
<dbReference type="InterPro" id="IPR010760">
    <property type="entry name" value="DNA-repair_Swi5"/>
</dbReference>
<dbReference type="Proteomes" id="UP000034291">
    <property type="component" value="Unassembled WGS sequence"/>
</dbReference>
<feature type="compositionally biased region" description="Polar residues" evidence="5">
    <location>
        <begin position="1"/>
        <end position="14"/>
    </location>
</feature>
<accession>A0A0F8UVU9</accession>
<comment type="caution">
    <text evidence="6">The sequence shown here is derived from an EMBL/GenBank/DDBJ whole genome shotgun (WGS) entry which is preliminary data.</text>
</comment>
<name>A0A0F8UVU9_9EURO</name>
<dbReference type="PANTHER" id="PTHR28529:SF2">
    <property type="entry name" value="DNA REPAIR PROTEIN SWI5 HOMOLOG"/>
    <property type="match status" value="1"/>
</dbReference>
<feature type="region of interest" description="Disordered" evidence="5">
    <location>
        <begin position="1"/>
        <end position="52"/>
    </location>
</feature>
<dbReference type="EMBL" id="JZBS01001221">
    <property type="protein sequence ID" value="KKK23618.1"/>
    <property type="molecule type" value="Genomic_DNA"/>
</dbReference>
<dbReference type="Pfam" id="PF07061">
    <property type="entry name" value="Swi5"/>
    <property type="match status" value="1"/>
</dbReference>
<dbReference type="PANTHER" id="PTHR28529">
    <property type="entry name" value="DNA REPAIR PROTEIN SWI5 HOMOLOG"/>
    <property type="match status" value="1"/>
</dbReference>
<evidence type="ECO:0000313" key="6">
    <source>
        <dbReference type="EMBL" id="KKK23618.1"/>
    </source>
</evidence>
<gene>
    <name evidence="6" type="ORF">ARAM_002843</name>
</gene>